<keyword evidence="2" id="KW-1185">Reference proteome</keyword>
<gene>
    <name evidence="1" type="ORF">RRG08_005983</name>
</gene>
<comment type="caution">
    <text evidence="1">The sequence shown here is derived from an EMBL/GenBank/DDBJ whole genome shotgun (WGS) entry which is preliminary data.</text>
</comment>
<evidence type="ECO:0000313" key="1">
    <source>
        <dbReference type="EMBL" id="KAK3753395.1"/>
    </source>
</evidence>
<reference evidence="1" key="1">
    <citation type="journal article" date="2023" name="G3 (Bethesda)">
        <title>A reference genome for the long-term kleptoplast-retaining sea slug Elysia crispata morphotype clarki.</title>
        <authorList>
            <person name="Eastman K.E."/>
            <person name="Pendleton A.L."/>
            <person name="Shaikh M.A."/>
            <person name="Suttiyut T."/>
            <person name="Ogas R."/>
            <person name="Tomko P."/>
            <person name="Gavelis G."/>
            <person name="Widhalm J.R."/>
            <person name="Wisecaver J.H."/>
        </authorList>
    </citation>
    <scope>NUCLEOTIDE SEQUENCE</scope>
    <source>
        <strain evidence="1">ECLA1</strain>
    </source>
</reference>
<dbReference type="AlphaFoldDB" id="A0AAE0YPL8"/>
<dbReference type="Proteomes" id="UP001283361">
    <property type="component" value="Unassembled WGS sequence"/>
</dbReference>
<evidence type="ECO:0000313" key="2">
    <source>
        <dbReference type="Proteomes" id="UP001283361"/>
    </source>
</evidence>
<name>A0AAE0YPL8_9GAST</name>
<dbReference type="EMBL" id="JAWDGP010005713">
    <property type="protein sequence ID" value="KAK3753395.1"/>
    <property type="molecule type" value="Genomic_DNA"/>
</dbReference>
<proteinExistence type="predicted"/>
<protein>
    <submittedName>
        <fullName evidence="1">Uncharacterized protein</fullName>
    </submittedName>
</protein>
<sequence>MEWNTSVVVYRYEAVAKWEKECRMMRLVGVVLENWRLKAAVVGKFLHEKYCLKRQPDLDSSLSKIWTWPKSMAIGLARPIKSTIKENSRMKRAINSDQFVLDHYKKIADTPHSTESILARVTAIIPVPNEVLRALWNNG</sequence>
<organism evidence="1 2">
    <name type="scientific">Elysia crispata</name>
    <name type="common">lettuce slug</name>
    <dbReference type="NCBI Taxonomy" id="231223"/>
    <lineage>
        <taxon>Eukaryota</taxon>
        <taxon>Metazoa</taxon>
        <taxon>Spiralia</taxon>
        <taxon>Lophotrochozoa</taxon>
        <taxon>Mollusca</taxon>
        <taxon>Gastropoda</taxon>
        <taxon>Heterobranchia</taxon>
        <taxon>Euthyneura</taxon>
        <taxon>Panpulmonata</taxon>
        <taxon>Sacoglossa</taxon>
        <taxon>Placobranchoidea</taxon>
        <taxon>Plakobranchidae</taxon>
        <taxon>Elysia</taxon>
    </lineage>
</organism>
<accession>A0AAE0YPL8</accession>